<dbReference type="Pfam" id="PF01420">
    <property type="entry name" value="Methylase_S"/>
    <property type="match status" value="1"/>
</dbReference>
<dbReference type="AlphaFoldDB" id="A0A6V8LB94"/>
<evidence type="ECO:0000259" key="6">
    <source>
        <dbReference type="Pfam" id="PF02384"/>
    </source>
</evidence>
<proteinExistence type="inferred from homology"/>
<evidence type="ECO:0000256" key="4">
    <source>
        <dbReference type="SAM" id="MobiDB-lite"/>
    </source>
</evidence>
<reference evidence="7 8" key="1">
    <citation type="submission" date="2020-03" db="EMBL/GenBank/DDBJ databases">
        <title>Whole genome shotgun sequence of Phytohabitans rumicis NBRC 108638.</title>
        <authorList>
            <person name="Komaki H."/>
            <person name="Tamura T."/>
        </authorList>
    </citation>
    <scope>NUCLEOTIDE SEQUENCE [LARGE SCALE GENOMIC DNA]</scope>
    <source>
        <strain evidence="7 8">NBRC 108638</strain>
    </source>
</reference>
<dbReference type="GO" id="GO:0003677">
    <property type="term" value="F:DNA binding"/>
    <property type="evidence" value="ECO:0007669"/>
    <property type="project" value="UniProtKB-KW"/>
</dbReference>
<reference evidence="7 8" key="2">
    <citation type="submission" date="2020-03" db="EMBL/GenBank/DDBJ databases">
        <authorList>
            <person name="Ichikawa N."/>
            <person name="Kimura A."/>
            <person name="Kitahashi Y."/>
            <person name="Uohara A."/>
        </authorList>
    </citation>
    <scope>NUCLEOTIDE SEQUENCE [LARGE SCALE GENOMIC DNA]</scope>
    <source>
        <strain evidence="7 8">NBRC 108638</strain>
    </source>
</reference>
<dbReference type="SUPFAM" id="SSF53335">
    <property type="entry name" value="S-adenosyl-L-methionine-dependent methyltransferases"/>
    <property type="match status" value="1"/>
</dbReference>
<dbReference type="CDD" id="cd16961">
    <property type="entry name" value="RMtype1_S_TRD-CR_like"/>
    <property type="match status" value="1"/>
</dbReference>
<dbReference type="PANTHER" id="PTHR42998:SF1">
    <property type="entry name" value="TYPE I RESTRICTION ENZYME HINDI METHYLASE SUBUNIT"/>
    <property type="match status" value="1"/>
</dbReference>
<dbReference type="Pfam" id="PF02384">
    <property type="entry name" value="N6_Mtase"/>
    <property type="match status" value="1"/>
</dbReference>
<dbReference type="InterPro" id="IPR000055">
    <property type="entry name" value="Restrct_endonuc_typeI_TRD"/>
</dbReference>
<dbReference type="InterPro" id="IPR044946">
    <property type="entry name" value="Restrct_endonuc_typeI_TRD_sf"/>
</dbReference>
<sequence length="631" mass="68069">MPTLGGSSPAENLALLLALTFLHTRYPDSWAALFEQDPPDFGARGAKWLIERIAAAADEASRQCGAHSDVIGVLRGLTPNSVSEVRRTMTQCAAFAPADVQRIVDSYETALSPEAFFTPRAVATLMATALRDSPVESVYDPYVRGGELLTAAVDTAGKSARLRLHGATPKAQALSIAGLNLLARGENVNLRGPFDQAGPEPRTSGTFVLANPPFNIESWPDRDSDADWHPFPAPPARSTFRWLLHCVERLGENGRAAIIMPNSAAASGNRREREIRRCLVALSVVEAVIALPPGLFADTDAATSLWFLRRPRSSDQPILFVDAANRGTYPHGQPILDDGAAADIGRAWQLFLADRDAGQPHRGVPGLSVAVAKEDIQPEHHSLNPAEYLPSQGWQPSTQGDDRRAKLQLPYLRSFDRRRAADIASAALSKPPRGGTVRIGSVCEVKAGYSYSRLPAKKRSSEPGIPIVLPRHLRHGRIVVDEPSTAPPAVAAALHQYQLRAGDILCVRTGALTPPALIGPNETGWLASTNLLRIRVLDPDAIDPYYLYAYLRSSAGTERMKTLARSTAASYVTAENIAGLVIPFPPPDQLRSLAEALRTLDQEVTAAQDLAIEVTKARDAAADLLFARGTQ</sequence>
<evidence type="ECO:0000313" key="8">
    <source>
        <dbReference type="Proteomes" id="UP000482960"/>
    </source>
</evidence>
<dbReference type="GO" id="GO:0009307">
    <property type="term" value="P:DNA restriction-modification system"/>
    <property type="evidence" value="ECO:0007669"/>
    <property type="project" value="UniProtKB-KW"/>
</dbReference>
<keyword evidence="2" id="KW-0680">Restriction system</keyword>
<dbReference type="GO" id="GO:0008170">
    <property type="term" value="F:N-methyltransferase activity"/>
    <property type="evidence" value="ECO:0007669"/>
    <property type="project" value="InterPro"/>
</dbReference>
<dbReference type="EMBL" id="BLPG01000001">
    <property type="protein sequence ID" value="GFJ89965.1"/>
    <property type="molecule type" value="Genomic_DNA"/>
</dbReference>
<evidence type="ECO:0000256" key="1">
    <source>
        <dbReference type="ARBA" id="ARBA00010923"/>
    </source>
</evidence>
<protein>
    <submittedName>
        <fullName evidence="7">Uncharacterized protein</fullName>
    </submittedName>
</protein>
<dbReference type="Gene3D" id="3.90.220.20">
    <property type="entry name" value="DNA methylase specificity domains"/>
    <property type="match status" value="1"/>
</dbReference>
<evidence type="ECO:0000259" key="5">
    <source>
        <dbReference type="Pfam" id="PF01420"/>
    </source>
</evidence>
<dbReference type="InterPro" id="IPR003356">
    <property type="entry name" value="DNA_methylase_A-5"/>
</dbReference>
<keyword evidence="3" id="KW-0238">DNA-binding</keyword>
<feature type="region of interest" description="Disordered" evidence="4">
    <location>
        <begin position="382"/>
        <end position="402"/>
    </location>
</feature>
<name>A0A6V8LB94_9ACTN</name>
<comment type="caution">
    <text evidence="7">The sequence shown here is derived from an EMBL/GenBank/DDBJ whole genome shotgun (WGS) entry which is preliminary data.</text>
</comment>
<comment type="similarity">
    <text evidence="1">Belongs to the type-I restriction system S methylase family.</text>
</comment>
<dbReference type="Proteomes" id="UP000482960">
    <property type="component" value="Unassembled WGS sequence"/>
</dbReference>
<organism evidence="7 8">
    <name type="scientific">Phytohabitans rumicis</name>
    <dbReference type="NCBI Taxonomy" id="1076125"/>
    <lineage>
        <taxon>Bacteria</taxon>
        <taxon>Bacillati</taxon>
        <taxon>Actinomycetota</taxon>
        <taxon>Actinomycetes</taxon>
        <taxon>Micromonosporales</taxon>
        <taxon>Micromonosporaceae</taxon>
    </lineage>
</organism>
<accession>A0A6V8LB94</accession>
<evidence type="ECO:0000256" key="3">
    <source>
        <dbReference type="ARBA" id="ARBA00023125"/>
    </source>
</evidence>
<feature type="domain" description="Type I restriction modification DNA specificity" evidence="5">
    <location>
        <begin position="436"/>
        <end position="608"/>
    </location>
</feature>
<feature type="domain" description="DNA methylase adenine-specific" evidence="6">
    <location>
        <begin position="115"/>
        <end position="392"/>
    </location>
</feature>
<dbReference type="InterPro" id="IPR052916">
    <property type="entry name" value="Type-I_RE_MTase_Subunit"/>
</dbReference>
<dbReference type="PRINTS" id="PR00507">
    <property type="entry name" value="N12N6MTFRASE"/>
</dbReference>
<keyword evidence="8" id="KW-1185">Reference proteome</keyword>
<dbReference type="Gene3D" id="3.40.50.150">
    <property type="entry name" value="Vaccinia Virus protein VP39"/>
    <property type="match status" value="1"/>
</dbReference>
<gene>
    <name evidence="7" type="ORF">Prum_036070</name>
</gene>
<evidence type="ECO:0000313" key="7">
    <source>
        <dbReference type="EMBL" id="GFJ89965.1"/>
    </source>
</evidence>
<dbReference type="PANTHER" id="PTHR42998">
    <property type="entry name" value="TYPE I RESTRICTION ENZYME HINDVIIP M PROTEIN-RELATED"/>
    <property type="match status" value="1"/>
</dbReference>
<dbReference type="InterPro" id="IPR029063">
    <property type="entry name" value="SAM-dependent_MTases_sf"/>
</dbReference>
<dbReference type="SUPFAM" id="SSF116734">
    <property type="entry name" value="DNA methylase specificity domain"/>
    <property type="match status" value="1"/>
</dbReference>
<evidence type="ECO:0000256" key="2">
    <source>
        <dbReference type="ARBA" id="ARBA00022747"/>
    </source>
</evidence>